<feature type="transmembrane region" description="Helical" evidence="1">
    <location>
        <begin position="85"/>
        <end position="109"/>
    </location>
</feature>
<feature type="transmembrane region" description="Helical" evidence="1">
    <location>
        <begin position="47"/>
        <end position="65"/>
    </location>
</feature>
<reference evidence="2 3" key="2">
    <citation type="submission" date="2017-10" db="EMBL/GenBank/DDBJ databases">
        <title>Extensive intraspecific genome diversity in a model arbuscular mycorrhizal fungus.</title>
        <authorList>
            <person name="Chen E.C.H."/>
            <person name="Morin E."/>
            <person name="Baudet D."/>
            <person name="Noel J."/>
            <person name="Ndikumana S."/>
            <person name="Charron P."/>
            <person name="St-Onge C."/>
            <person name="Giorgi J."/>
            <person name="Grigoriev I.V."/>
            <person name="Roux C."/>
            <person name="Martin F.M."/>
            <person name="Corradi N."/>
        </authorList>
    </citation>
    <scope>NUCLEOTIDE SEQUENCE [LARGE SCALE GENOMIC DNA]</scope>
    <source>
        <strain evidence="2 3">C2</strain>
    </source>
</reference>
<evidence type="ECO:0000313" key="3">
    <source>
        <dbReference type="Proteomes" id="UP000233469"/>
    </source>
</evidence>
<proteinExistence type="predicted"/>
<evidence type="ECO:0008006" key="4">
    <source>
        <dbReference type="Google" id="ProtNLM"/>
    </source>
</evidence>
<dbReference type="EMBL" id="LLXL01000210">
    <property type="protein sequence ID" value="PKK75985.1"/>
    <property type="molecule type" value="Genomic_DNA"/>
</dbReference>
<name>A0A2N1NQ12_9GLOM</name>
<protein>
    <recommendedName>
        <fullName evidence="4">Ion transport domain-containing protein</fullName>
    </recommendedName>
</protein>
<dbReference type="Proteomes" id="UP000233469">
    <property type="component" value="Unassembled WGS sequence"/>
</dbReference>
<keyword evidence="1" id="KW-1133">Transmembrane helix</keyword>
<gene>
    <name evidence="2" type="ORF">RhiirC2_862897</name>
</gene>
<evidence type="ECO:0000313" key="2">
    <source>
        <dbReference type="EMBL" id="PKK75985.1"/>
    </source>
</evidence>
<sequence>MDYPLNERIVNDDPNNPWNLASTYQVFENVTSLYSNLFILQTPDENTNMFTTFLTSLFATCLLLTGDTSSLSNWPYEKNPSLMILMILFTFIMTIYILNVFITLFGEAIKDGDSYLLRKAELKLNYFTYYRIRDVGNHGSLK</sequence>
<keyword evidence="1" id="KW-0812">Transmembrane</keyword>
<reference evidence="2 3" key="1">
    <citation type="submission" date="2016-04" db="EMBL/GenBank/DDBJ databases">
        <title>Genome analyses suggest a sexual origin of heterokaryosis in a supposedly ancient asexual fungus.</title>
        <authorList>
            <person name="Ropars J."/>
            <person name="Sedzielewska K."/>
            <person name="Noel J."/>
            <person name="Charron P."/>
            <person name="Farinelli L."/>
            <person name="Marton T."/>
            <person name="Kruger M."/>
            <person name="Pelin A."/>
            <person name="Brachmann A."/>
            <person name="Corradi N."/>
        </authorList>
    </citation>
    <scope>NUCLEOTIDE SEQUENCE [LARGE SCALE GENOMIC DNA]</scope>
    <source>
        <strain evidence="2 3">C2</strain>
    </source>
</reference>
<dbReference type="Gene3D" id="1.10.287.70">
    <property type="match status" value="1"/>
</dbReference>
<accession>A0A2N1NQ12</accession>
<organism evidence="2 3">
    <name type="scientific">Rhizophagus irregularis</name>
    <dbReference type="NCBI Taxonomy" id="588596"/>
    <lineage>
        <taxon>Eukaryota</taxon>
        <taxon>Fungi</taxon>
        <taxon>Fungi incertae sedis</taxon>
        <taxon>Mucoromycota</taxon>
        <taxon>Glomeromycotina</taxon>
        <taxon>Glomeromycetes</taxon>
        <taxon>Glomerales</taxon>
        <taxon>Glomeraceae</taxon>
        <taxon>Rhizophagus</taxon>
    </lineage>
</organism>
<evidence type="ECO:0000256" key="1">
    <source>
        <dbReference type="SAM" id="Phobius"/>
    </source>
</evidence>
<keyword evidence="1" id="KW-0472">Membrane</keyword>
<comment type="caution">
    <text evidence="2">The sequence shown here is derived from an EMBL/GenBank/DDBJ whole genome shotgun (WGS) entry which is preliminary data.</text>
</comment>
<dbReference type="AlphaFoldDB" id="A0A2N1NQ12"/>